<evidence type="ECO:0000313" key="2">
    <source>
        <dbReference type="EMBL" id="APM38007.1"/>
    </source>
</evidence>
<name>A0A1L5F4V9_CLOKL</name>
<dbReference type="GO" id="GO:0032259">
    <property type="term" value="P:methylation"/>
    <property type="evidence" value="ECO:0007669"/>
    <property type="project" value="UniProtKB-KW"/>
</dbReference>
<accession>A0A1L5F4V9</accession>
<proteinExistence type="predicted"/>
<reference evidence="2 3" key="1">
    <citation type="submission" date="2016-12" db="EMBL/GenBank/DDBJ databases">
        <title>Complete genome sequence of Clostridium kluyveri JZZ isolated from the pit mud of a Chinese flavor liquor-making factory.</title>
        <authorList>
            <person name="Wang Y."/>
        </authorList>
    </citation>
    <scope>NUCLEOTIDE SEQUENCE [LARGE SCALE GENOMIC DNA]</scope>
    <source>
        <strain evidence="2 3">JZZ</strain>
    </source>
</reference>
<dbReference type="Pfam" id="PF13847">
    <property type="entry name" value="Methyltransf_31"/>
    <property type="match status" value="1"/>
</dbReference>
<keyword evidence="2" id="KW-0808">Transferase</keyword>
<dbReference type="Gene3D" id="3.40.50.150">
    <property type="entry name" value="Vaccinia Virus protein VP39"/>
    <property type="match status" value="1"/>
</dbReference>
<dbReference type="PANTHER" id="PTHR43591:SF24">
    <property type="entry name" value="2-METHOXY-6-POLYPRENYL-1,4-BENZOQUINOL METHYLASE, MITOCHONDRIAL"/>
    <property type="match status" value="1"/>
</dbReference>
<protein>
    <submittedName>
        <fullName evidence="2">Methyltransferase</fullName>
    </submittedName>
</protein>
<dbReference type="SUPFAM" id="SSF53335">
    <property type="entry name" value="S-adenosyl-L-methionine-dependent methyltransferases"/>
    <property type="match status" value="1"/>
</dbReference>
<organism evidence="2 3">
    <name type="scientific">Clostridium kluyveri</name>
    <dbReference type="NCBI Taxonomy" id="1534"/>
    <lineage>
        <taxon>Bacteria</taxon>
        <taxon>Bacillati</taxon>
        <taxon>Bacillota</taxon>
        <taxon>Clostridia</taxon>
        <taxon>Eubacteriales</taxon>
        <taxon>Clostridiaceae</taxon>
        <taxon>Clostridium</taxon>
    </lineage>
</organism>
<feature type="domain" description="Methyltransferase" evidence="1">
    <location>
        <begin position="36"/>
        <end position="144"/>
    </location>
</feature>
<dbReference type="AlphaFoldDB" id="A0A1L5F4V9"/>
<dbReference type="Proteomes" id="UP000184604">
    <property type="component" value="Chromosome"/>
</dbReference>
<keyword evidence="2" id="KW-0489">Methyltransferase</keyword>
<dbReference type="CDD" id="cd02440">
    <property type="entry name" value="AdoMet_MTases"/>
    <property type="match status" value="1"/>
</dbReference>
<gene>
    <name evidence="2" type="ORF">BS101_04290</name>
</gene>
<sequence length="191" mass="21732">MTHKFDAKNKHKLDNATRRRLLPPEETLIKLGLQQGDIMADIGCGIGYFSIPACKIVGERGKIFAMDILPEMLQEVEINIKKHNIASNIRTLLTSENNLKLEDNTISFAFISNVLHEALDKEKLLNEIRRILSPKGRLAVVEWEKIQGEFGPPLEHRLDKFHLMKVLDKIKFSNISLVSIGENFYGLTAQK</sequence>
<dbReference type="RefSeq" id="WP_073537702.1">
    <property type="nucleotide sequence ID" value="NZ_CP018335.1"/>
</dbReference>
<dbReference type="PANTHER" id="PTHR43591">
    <property type="entry name" value="METHYLTRANSFERASE"/>
    <property type="match status" value="1"/>
</dbReference>
<evidence type="ECO:0000313" key="3">
    <source>
        <dbReference type="Proteomes" id="UP000184604"/>
    </source>
</evidence>
<dbReference type="OrthoDB" id="9784101at2"/>
<evidence type="ECO:0000259" key="1">
    <source>
        <dbReference type="Pfam" id="PF13847"/>
    </source>
</evidence>
<dbReference type="EMBL" id="CP018335">
    <property type="protein sequence ID" value="APM38007.1"/>
    <property type="molecule type" value="Genomic_DNA"/>
</dbReference>
<dbReference type="GO" id="GO:0008168">
    <property type="term" value="F:methyltransferase activity"/>
    <property type="evidence" value="ECO:0007669"/>
    <property type="project" value="UniProtKB-KW"/>
</dbReference>
<dbReference type="InterPro" id="IPR029063">
    <property type="entry name" value="SAM-dependent_MTases_sf"/>
</dbReference>
<dbReference type="InterPro" id="IPR025714">
    <property type="entry name" value="Methyltranfer_dom"/>
</dbReference>